<reference evidence="2" key="1">
    <citation type="submission" date="2018-07" db="EMBL/GenBank/DDBJ databases">
        <authorList>
            <person name="Kim H."/>
        </authorList>
    </citation>
    <scope>NUCLEOTIDE SEQUENCE [LARGE SCALE GENOMIC DNA]</scope>
    <source>
        <strain evidence="2">F02</strain>
    </source>
</reference>
<keyword evidence="2" id="KW-1185">Reference proteome</keyword>
<dbReference type="EMBL" id="CP031124">
    <property type="protein sequence ID" value="AXF85502.1"/>
    <property type="molecule type" value="Genomic_DNA"/>
</dbReference>
<evidence type="ECO:0000313" key="2">
    <source>
        <dbReference type="Proteomes" id="UP000252182"/>
    </source>
</evidence>
<proteinExistence type="predicted"/>
<organism evidence="1 2">
    <name type="scientific">Ephemeroptericola cinctiostellae</name>
    <dbReference type="NCBI Taxonomy" id="2268024"/>
    <lineage>
        <taxon>Bacteria</taxon>
        <taxon>Pseudomonadati</taxon>
        <taxon>Pseudomonadota</taxon>
        <taxon>Betaproteobacteria</taxon>
        <taxon>Burkholderiales</taxon>
        <taxon>Burkholderiaceae</taxon>
        <taxon>Ephemeroptericola</taxon>
    </lineage>
</organism>
<evidence type="ECO:0000313" key="1">
    <source>
        <dbReference type="EMBL" id="AXF85502.1"/>
    </source>
</evidence>
<accession>A0A345DAW4</accession>
<dbReference type="Proteomes" id="UP000252182">
    <property type="component" value="Chromosome"/>
</dbReference>
<name>A0A345DAW4_9BURK</name>
<dbReference type="AlphaFoldDB" id="A0A345DAW4"/>
<gene>
    <name evidence="1" type="ORF">DTO96_101233</name>
</gene>
<dbReference type="KEGG" id="hyf:DTO96_101233"/>
<sequence length="72" mass="8059">MTDCNAPLISHHQGDCFVVICCYFYISGFINQLTVTASIESTERLAKRLLVVLPDGEEASAGRHFFNFEAFN</sequence>
<protein>
    <submittedName>
        <fullName evidence="1">Uncharacterized protein</fullName>
    </submittedName>
</protein>